<dbReference type="GeneID" id="63830078"/>
<organism evidence="1 2">
    <name type="scientific">Laetiporus sulphureus 93-53</name>
    <dbReference type="NCBI Taxonomy" id="1314785"/>
    <lineage>
        <taxon>Eukaryota</taxon>
        <taxon>Fungi</taxon>
        <taxon>Dikarya</taxon>
        <taxon>Basidiomycota</taxon>
        <taxon>Agaricomycotina</taxon>
        <taxon>Agaricomycetes</taxon>
        <taxon>Polyporales</taxon>
        <taxon>Laetiporus</taxon>
    </lineage>
</organism>
<dbReference type="InParanoid" id="A0A165CP29"/>
<keyword evidence="2" id="KW-1185">Reference proteome</keyword>
<dbReference type="EMBL" id="KV427646">
    <property type="protein sequence ID" value="KZT03159.1"/>
    <property type="molecule type" value="Genomic_DNA"/>
</dbReference>
<dbReference type="AlphaFoldDB" id="A0A165CP29"/>
<protein>
    <submittedName>
        <fullName evidence="1">Uncharacterized protein</fullName>
    </submittedName>
</protein>
<dbReference type="Proteomes" id="UP000076871">
    <property type="component" value="Unassembled WGS sequence"/>
</dbReference>
<evidence type="ECO:0000313" key="1">
    <source>
        <dbReference type="EMBL" id="KZT03159.1"/>
    </source>
</evidence>
<name>A0A165CP29_9APHY</name>
<sequence length="174" mass="18533">MAGDLPKRDGLVTRALRLASSTSYFFQGAVAPKGCGRRPRTSRTQPARWVIAHRITADGQQLATLIPLEINFRNFTSPASKLPEPDRSSLRFIFALSPSSSGAHPNQLRGSAALNAQALIGAPPRRGASARGVILSPQRSSAIVIFPAIGVAATSLDATMALGCAWTFYMGLFR</sequence>
<proteinExistence type="predicted"/>
<gene>
    <name evidence="1" type="ORF">LAESUDRAFT_762149</name>
</gene>
<reference evidence="1 2" key="1">
    <citation type="journal article" date="2016" name="Mol. Biol. Evol.">
        <title>Comparative Genomics of Early-Diverging Mushroom-Forming Fungi Provides Insights into the Origins of Lignocellulose Decay Capabilities.</title>
        <authorList>
            <person name="Nagy L.G."/>
            <person name="Riley R."/>
            <person name="Tritt A."/>
            <person name="Adam C."/>
            <person name="Daum C."/>
            <person name="Floudas D."/>
            <person name="Sun H."/>
            <person name="Yadav J.S."/>
            <person name="Pangilinan J."/>
            <person name="Larsson K.H."/>
            <person name="Matsuura K."/>
            <person name="Barry K."/>
            <person name="Labutti K."/>
            <person name="Kuo R."/>
            <person name="Ohm R.A."/>
            <person name="Bhattacharya S.S."/>
            <person name="Shirouzu T."/>
            <person name="Yoshinaga Y."/>
            <person name="Martin F.M."/>
            <person name="Grigoriev I.V."/>
            <person name="Hibbett D.S."/>
        </authorList>
    </citation>
    <scope>NUCLEOTIDE SEQUENCE [LARGE SCALE GENOMIC DNA]</scope>
    <source>
        <strain evidence="1 2">93-53</strain>
    </source>
</reference>
<dbReference type="RefSeq" id="XP_040760899.1">
    <property type="nucleotide sequence ID" value="XM_040913050.1"/>
</dbReference>
<evidence type="ECO:0000313" key="2">
    <source>
        <dbReference type="Proteomes" id="UP000076871"/>
    </source>
</evidence>
<accession>A0A165CP29</accession>